<sequence length="47" mass="5189">MLIQCPLLEAASLFLWGRGKAVYISPSSDPTLALLLVGYTEYDDDEL</sequence>
<protein>
    <submittedName>
        <fullName evidence="1">Uncharacterized protein</fullName>
    </submittedName>
</protein>
<proteinExistence type="predicted"/>
<organism evidence="1 2">
    <name type="scientific">Helianthus annuus</name>
    <name type="common">Common sunflower</name>
    <dbReference type="NCBI Taxonomy" id="4232"/>
    <lineage>
        <taxon>Eukaryota</taxon>
        <taxon>Viridiplantae</taxon>
        <taxon>Streptophyta</taxon>
        <taxon>Embryophyta</taxon>
        <taxon>Tracheophyta</taxon>
        <taxon>Spermatophyta</taxon>
        <taxon>Magnoliopsida</taxon>
        <taxon>eudicotyledons</taxon>
        <taxon>Gunneridae</taxon>
        <taxon>Pentapetalae</taxon>
        <taxon>asterids</taxon>
        <taxon>campanulids</taxon>
        <taxon>Asterales</taxon>
        <taxon>Asteraceae</taxon>
        <taxon>Asteroideae</taxon>
        <taxon>Heliantheae alliance</taxon>
        <taxon>Heliantheae</taxon>
        <taxon>Helianthus</taxon>
    </lineage>
</organism>
<dbReference type="AlphaFoldDB" id="A0A9K3EF53"/>
<reference evidence="1" key="1">
    <citation type="journal article" date="2017" name="Nature">
        <title>The sunflower genome provides insights into oil metabolism, flowering and Asterid evolution.</title>
        <authorList>
            <person name="Badouin H."/>
            <person name="Gouzy J."/>
            <person name="Grassa C.J."/>
            <person name="Murat F."/>
            <person name="Staton S.E."/>
            <person name="Cottret L."/>
            <person name="Lelandais-Briere C."/>
            <person name="Owens G.L."/>
            <person name="Carrere S."/>
            <person name="Mayjonade B."/>
            <person name="Legrand L."/>
            <person name="Gill N."/>
            <person name="Kane N.C."/>
            <person name="Bowers J.E."/>
            <person name="Hubner S."/>
            <person name="Bellec A."/>
            <person name="Berard A."/>
            <person name="Berges H."/>
            <person name="Blanchet N."/>
            <person name="Boniface M.C."/>
            <person name="Brunel D."/>
            <person name="Catrice O."/>
            <person name="Chaidir N."/>
            <person name="Claudel C."/>
            <person name="Donnadieu C."/>
            <person name="Faraut T."/>
            <person name="Fievet G."/>
            <person name="Helmstetter N."/>
            <person name="King M."/>
            <person name="Knapp S.J."/>
            <person name="Lai Z."/>
            <person name="Le Paslier M.C."/>
            <person name="Lippi Y."/>
            <person name="Lorenzon L."/>
            <person name="Mandel J.R."/>
            <person name="Marage G."/>
            <person name="Marchand G."/>
            <person name="Marquand E."/>
            <person name="Bret-Mestries E."/>
            <person name="Morien E."/>
            <person name="Nambeesan S."/>
            <person name="Nguyen T."/>
            <person name="Pegot-Espagnet P."/>
            <person name="Pouilly N."/>
            <person name="Raftis F."/>
            <person name="Sallet E."/>
            <person name="Schiex T."/>
            <person name="Thomas J."/>
            <person name="Vandecasteele C."/>
            <person name="Vares D."/>
            <person name="Vear F."/>
            <person name="Vautrin S."/>
            <person name="Crespi M."/>
            <person name="Mangin B."/>
            <person name="Burke J.M."/>
            <person name="Salse J."/>
            <person name="Munos S."/>
            <person name="Vincourt P."/>
            <person name="Rieseberg L.H."/>
            <person name="Langlade N.B."/>
        </authorList>
    </citation>
    <scope>NUCLEOTIDE SEQUENCE</scope>
    <source>
        <tissue evidence="1">Leaves</tissue>
    </source>
</reference>
<accession>A0A9K3EF53</accession>
<gene>
    <name evidence="1" type="ORF">HanXRQr2_Chr13g0572041</name>
</gene>
<comment type="caution">
    <text evidence="1">The sequence shown here is derived from an EMBL/GenBank/DDBJ whole genome shotgun (WGS) entry which is preliminary data.</text>
</comment>
<dbReference type="EMBL" id="MNCJ02000328">
    <property type="protein sequence ID" value="KAF5772034.1"/>
    <property type="molecule type" value="Genomic_DNA"/>
</dbReference>
<evidence type="ECO:0000313" key="2">
    <source>
        <dbReference type="Proteomes" id="UP000215914"/>
    </source>
</evidence>
<dbReference type="Proteomes" id="UP000215914">
    <property type="component" value="Unassembled WGS sequence"/>
</dbReference>
<evidence type="ECO:0000313" key="1">
    <source>
        <dbReference type="EMBL" id="KAF5772034.1"/>
    </source>
</evidence>
<keyword evidence="2" id="KW-1185">Reference proteome</keyword>
<dbReference type="Gramene" id="mRNA:HanXRQr2_Chr13g0572041">
    <property type="protein sequence ID" value="mRNA:HanXRQr2_Chr13g0572041"/>
    <property type="gene ID" value="HanXRQr2_Chr13g0572041"/>
</dbReference>
<name>A0A9K3EF53_HELAN</name>
<reference evidence="1" key="2">
    <citation type="submission" date="2020-06" db="EMBL/GenBank/DDBJ databases">
        <title>Helianthus annuus Genome sequencing and assembly Release 2.</title>
        <authorList>
            <person name="Gouzy J."/>
            <person name="Langlade N."/>
            <person name="Munos S."/>
        </authorList>
    </citation>
    <scope>NUCLEOTIDE SEQUENCE</scope>
    <source>
        <tissue evidence="1">Leaves</tissue>
    </source>
</reference>